<evidence type="ECO:0000256" key="1">
    <source>
        <dbReference type="PROSITE-ProRule" id="PRU00266"/>
    </source>
</evidence>
<dbReference type="HOGENOM" id="CLU_1220301_0_0_1"/>
<organism evidence="6">
    <name type="scientific">Schizophyllum commune (strain H4-8 / FGSC 9210)</name>
    <name type="common">Split gill fungus</name>
    <dbReference type="NCBI Taxonomy" id="578458"/>
    <lineage>
        <taxon>Eukaryota</taxon>
        <taxon>Fungi</taxon>
        <taxon>Dikarya</taxon>
        <taxon>Basidiomycota</taxon>
        <taxon>Agaricomycotina</taxon>
        <taxon>Agaricomycetes</taxon>
        <taxon>Agaricomycetidae</taxon>
        <taxon>Agaricales</taxon>
        <taxon>Schizophyllaceae</taxon>
        <taxon>Schizophyllum</taxon>
    </lineage>
</organism>
<dbReference type="EMBL" id="GL377304">
    <property type="protein sequence ID" value="EFI99725.1"/>
    <property type="molecule type" value="Genomic_DNA"/>
</dbReference>
<feature type="compositionally biased region" description="Basic and acidic residues" evidence="2">
    <location>
        <begin position="190"/>
        <end position="210"/>
    </location>
</feature>
<dbReference type="Gene3D" id="3.30.160.20">
    <property type="match status" value="1"/>
</dbReference>
<feature type="domain" description="DRBM" evidence="4">
    <location>
        <begin position="143"/>
        <end position="194"/>
    </location>
</feature>
<dbReference type="GO" id="GO:0003723">
    <property type="term" value="F:RNA binding"/>
    <property type="evidence" value="ECO:0007669"/>
    <property type="project" value="UniProtKB-UniRule"/>
</dbReference>
<dbReference type="OrthoDB" id="3029610at2759"/>
<evidence type="ECO:0000259" key="4">
    <source>
        <dbReference type="PROSITE" id="PS50137"/>
    </source>
</evidence>
<dbReference type="PROSITE" id="PS50137">
    <property type="entry name" value="DS_RBD"/>
    <property type="match status" value="1"/>
</dbReference>
<reference evidence="5 6" key="1">
    <citation type="journal article" date="2010" name="Nat. Biotechnol.">
        <title>Genome sequence of the model mushroom Schizophyllum commune.</title>
        <authorList>
            <person name="Ohm R.A."/>
            <person name="de Jong J.F."/>
            <person name="Lugones L.G."/>
            <person name="Aerts A."/>
            <person name="Kothe E."/>
            <person name="Stajich J.E."/>
            <person name="de Vries R.P."/>
            <person name="Record E."/>
            <person name="Levasseur A."/>
            <person name="Baker S.E."/>
            <person name="Bartholomew K.A."/>
            <person name="Coutinho P.M."/>
            <person name="Erdmann S."/>
            <person name="Fowler T.J."/>
            <person name="Gathman A.C."/>
            <person name="Lombard V."/>
            <person name="Henrissat B."/>
            <person name="Knabe N."/>
            <person name="Kuees U."/>
            <person name="Lilly W.W."/>
            <person name="Lindquist E."/>
            <person name="Lucas S."/>
            <person name="Magnuson J.K."/>
            <person name="Piumi F."/>
            <person name="Raudaskoski M."/>
            <person name="Salamov A."/>
            <person name="Schmutz J."/>
            <person name="Schwarze F.W.M.R."/>
            <person name="vanKuyk P.A."/>
            <person name="Horton J.S."/>
            <person name="Grigoriev I.V."/>
            <person name="Woesten H.A.B."/>
        </authorList>
    </citation>
    <scope>NUCLEOTIDE SEQUENCE [LARGE SCALE GENOMIC DNA]</scope>
    <source>
        <strain evidence="6">H4-8 / FGSC 9210</strain>
    </source>
</reference>
<dbReference type="Pfam" id="PF00035">
    <property type="entry name" value="dsrm"/>
    <property type="match status" value="1"/>
</dbReference>
<keyword evidence="3" id="KW-0472">Membrane</keyword>
<feature type="transmembrane region" description="Helical" evidence="3">
    <location>
        <begin position="40"/>
        <end position="58"/>
    </location>
</feature>
<evidence type="ECO:0000313" key="6">
    <source>
        <dbReference type="Proteomes" id="UP000007431"/>
    </source>
</evidence>
<evidence type="ECO:0000256" key="2">
    <source>
        <dbReference type="SAM" id="MobiDB-lite"/>
    </source>
</evidence>
<gene>
    <name evidence="5" type="ORF">SCHCODRAFT_107278</name>
</gene>
<feature type="region of interest" description="Disordered" evidence="2">
    <location>
        <begin position="174"/>
        <end position="227"/>
    </location>
</feature>
<dbReference type="InterPro" id="IPR014720">
    <property type="entry name" value="dsRBD_dom"/>
</dbReference>
<feature type="non-terminal residue" evidence="5">
    <location>
        <position position="227"/>
    </location>
</feature>
<proteinExistence type="predicted"/>
<keyword evidence="1" id="KW-0694">RNA-binding</keyword>
<protein>
    <recommendedName>
        <fullName evidence="4">DRBM domain-containing protein</fullName>
    </recommendedName>
</protein>
<dbReference type="KEGG" id="scm:SCHCO_02664773"/>
<accession>D8PXS2</accession>
<dbReference type="GeneID" id="9586591"/>
<name>D8PXS2_SCHCM</name>
<dbReference type="VEuPathDB" id="FungiDB:SCHCODRAFT_02664773"/>
<dbReference type="InParanoid" id="D8PXS2"/>
<dbReference type="SMART" id="SM00358">
    <property type="entry name" value="DSRM"/>
    <property type="match status" value="1"/>
</dbReference>
<dbReference type="Proteomes" id="UP000007431">
    <property type="component" value="Unassembled WGS sequence"/>
</dbReference>
<dbReference type="CDD" id="cd00048">
    <property type="entry name" value="DSRM_SF"/>
    <property type="match status" value="1"/>
</dbReference>
<keyword evidence="3" id="KW-0812">Transmembrane</keyword>
<evidence type="ECO:0000313" key="5">
    <source>
        <dbReference type="EMBL" id="EFI99725.1"/>
    </source>
</evidence>
<keyword evidence="3" id="KW-1133">Transmembrane helix</keyword>
<dbReference type="RefSeq" id="XP_003034628.1">
    <property type="nucleotide sequence ID" value="XM_003034582.1"/>
</dbReference>
<dbReference type="AlphaFoldDB" id="D8PXS2"/>
<feature type="transmembrane region" description="Helical" evidence="3">
    <location>
        <begin position="12"/>
        <end position="34"/>
    </location>
</feature>
<dbReference type="SUPFAM" id="SSF54768">
    <property type="entry name" value="dsRNA-binding domain-like"/>
    <property type="match status" value="1"/>
</dbReference>
<sequence length="227" mass="24959">MSGIRYAIRQVLRYLDGFIQVAIFVLTLIAVVGAYDSNPVYVTACGALAALGALWAFWRQFSARRAIMARQKLQVLEEGLPIHTSPTTWAPYAPTLSTPRPRARTLISSVGSSHSISPPPPPVSKGLDRQRLNYIQQLTGTPFRFEDKSHGPPHQPIWTSQLYFGGKLVGESQHSSKKAAQEGAAAMALHKFEEEEKSRSSSIDNEKVDTGESEGDTDFEGYLVDVV</sequence>
<evidence type="ECO:0000256" key="3">
    <source>
        <dbReference type="SAM" id="Phobius"/>
    </source>
</evidence>
<keyword evidence="6" id="KW-1185">Reference proteome</keyword>